<accession>A0A5B7DM09</accession>
<keyword evidence="2" id="KW-1185">Reference proteome</keyword>
<dbReference type="EMBL" id="VSRR010001092">
    <property type="protein sequence ID" value="MPC22478.1"/>
    <property type="molecule type" value="Genomic_DNA"/>
</dbReference>
<evidence type="ECO:0000313" key="2">
    <source>
        <dbReference type="Proteomes" id="UP000324222"/>
    </source>
</evidence>
<sequence>MTSVLLLSQNATLFVNSNEARVREAVGTPGWDSGTGEEEWWLICRSSHARHFYLTEARIHQSKAEVPLAFCLCQLGGPKEVLC</sequence>
<evidence type="ECO:0000313" key="1">
    <source>
        <dbReference type="EMBL" id="MPC22478.1"/>
    </source>
</evidence>
<dbReference type="Proteomes" id="UP000324222">
    <property type="component" value="Unassembled WGS sequence"/>
</dbReference>
<organism evidence="1 2">
    <name type="scientific">Portunus trituberculatus</name>
    <name type="common">Swimming crab</name>
    <name type="synonym">Neptunus trituberculatus</name>
    <dbReference type="NCBI Taxonomy" id="210409"/>
    <lineage>
        <taxon>Eukaryota</taxon>
        <taxon>Metazoa</taxon>
        <taxon>Ecdysozoa</taxon>
        <taxon>Arthropoda</taxon>
        <taxon>Crustacea</taxon>
        <taxon>Multicrustacea</taxon>
        <taxon>Malacostraca</taxon>
        <taxon>Eumalacostraca</taxon>
        <taxon>Eucarida</taxon>
        <taxon>Decapoda</taxon>
        <taxon>Pleocyemata</taxon>
        <taxon>Brachyura</taxon>
        <taxon>Eubrachyura</taxon>
        <taxon>Portunoidea</taxon>
        <taxon>Portunidae</taxon>
        <taxon>Portuninae</taxon>
        <taxon>Portunus</taxon>
    </lineage>
</organism>
<protein>
    <submittedName>
        <fullName evidence="1">Uncharacterized protein</fullName>
    </submittedName>
</protein>
<gene>
    <name evidence="1" type="ORF">E2C01_015494</name>
</gene>
<dbReference type="AlphaFoldDB" id="A0A5B7DM09"/>
<reference evidence="1 2" key="1">
    <citation type="submission" date="2019-05" db="EMBL/GenBank/DDBJ databases">
        <title>Another draft genome of Portunus trituberculatus and its Hox gene families provides insights of decapod evolution.</title>
        <authorList>
            <person name="Jeong J.-H."/>
            <person name="Song I."/>
            <person name="Kim S."/>
            <person name="Choi T."/>
            <person name="Kim D."/>
            <person name="Ryu S."/>
            <person name="Kim W."/>
        </authorList>
    </citation>
    <scope>NUCLEOTIDE SEQUENCE [LARGE SCALE GENOMIC DNA]</scope>
    <source>
        <tissue evidence="1">Muscle</tissue>
    </source>
</reference>
<comment type="caution">
    <text evidence="1">The sequence shown here is derived from an EMBL/GenBank/DDBJ whole genome shotgun (WGS) entry which is preliminary data.</text>
</comment>
<proteinExistence type="predicted"/>
<name>A0A5B7DM09_PORTR</name>